<accession>A0A6S7G2M5</accession>
<dbReference type="EMBL" id="CACRXK020000561">
    <property type="protein sequence ID" value="CAB3982972.1"/>
    <property type="molecule type" value="Genomic_DNA"/>
</dbReference>
<comment type="caution">
    <text evidence="2">The sequence shown here is derived from an EMBL/GenBank/DDBJ whole genome shotgun (WGS) entry which is preliminary data.</text>
</comment>
<organism evidence="2 3">
    <name type="scientific">Paramuricea clavata</name>
    <name type="common">Red gorgonian</name>
    <name type="synonym">Violescent sea-whip</name>
    <dbReference type="NCBI Taxonomy" id="317549"/>
    <lineage>
        <taxon>Eukaryota</taxon>
        <taxon>Metazoa</taxon>
        <taxon>Cnidaria</taxon>
        <taxon>Anthozoa</taxon>
        <taxon>Octocorallia</taxon>
        <taxon>Malacalcyonacea</taxon>
        <taxon>Plexauridae</taxon>
        <taxon>Paramuricea</taxon>
    </lineage>
</organism>
<proteinExistence type="predicted"/>
<feature type="region of interest" description="Disordered" evidence="1">
    <location>
        <begin position="223"/>
        <end position="281"/>
    </location>
</feature>
<feature type="region of interest" description="Disordered" evidence="1">
    <location>
        <begin position="104"/>
        <end position="154"/>
    </location>
</feature>
<protein>
    <submittedName>
        <fullName evidence="2">Uncharacterized protein</fullName>
    </submittedName>
</protein>
<reference evidence="2" key="1">
    <citation type="submission" date="2020-04" db="EMBL/GenBank/DDBJ databases">
        <authorList>
            <person name="Alioto T."/>
            <person name="Alioto T."/>
            <person name="Gomez Garrido J."/>
        </authorList>
    </citation>
    <scope>NUCLEOTIDE SEQUENCE</scope>
    <source>
        <strain evidence="2">A484AB</strain>
    </source>
</reference>
<keyword evidence="3" id="KW-1185">Reference proteome</keyword>
<name>A0A6S7G2M5_PARCT</name>
<evidence type="ECO:0000313" key="3">
    <source>
        <dbReference type="Proteomes" id="UP001152795"/>
    </source>
</evidence>
<feature type="compositionally biased region" description="Polar residues" evidence="1">
    <location>
        <begin position="249"/>
        <end position="274"/>
    </location>
</feature>
<feature type="compositionally biased region" description="Basic and acidic residues" evidence="1">
    <location>
        <begin position="104"/>
        <end position="120"/>
    </location>
</feature>
<dbReference type="Proteomes" id="UP001152795">
    <property type="component" value="Unassembled WGS sequence"/>
</dbReference>
<gene>
    <name evidence="2" type="ORF">PACLA_8A061738</name>
</gene>
<evidence type="ECO:0000256" key="1">
    <source>
        <dbReference type="SAM" id="MobiDB-lite"/>
    </source>
</evidence>
<dbReference type="AlphaFoldDB" id="A0A6S7G2M5"/>
<evidence type="ECO:0000313" key="2">
    <source>
        <dbReference type="EMBL" id="CAB3982972.1"/>
    </source>
</evidence>
<sequence length="281" mass="32096">MCHYFLKDQVNSSIDESYLDEIEKEDDEDVEVVKSSMKSKKKGETIEFDVNQLRNKFKKCVGDCKKIALTIKTATGIKKIQREKGYGSWFDQLFSLVKTRDSCKPEKATEPSANNKDEKQAGNVTDDGSDDATAKKEYVPIRSKKKNKQKEQEKTLSEVVNIVKNMVDQNPMKDLVSLVKEEMKESQEHELKLYQLMFNSSASNSQAHPHNPETSQFFQHNSYYHNHGFPRSLPSGMNPTPVPRPEPFNIQQNLFADDNSYGSPSVNSSDASNYQKRHQSL</sequence>